<feature type="domain" description="Gfo/Idh/MocA-like oxidoreductase N-terminal" evidence="1">
    <location>
        <begin position="2"/>
        <end position="114"/>
    </location>
</feature>
<dbReference type="InterPro" id="IPR055170">
    <property type="entry name" value="GFO_IDH_MocA-like_dom"/>
</dbReference>
<dbReference type="Proteomes" id="UP000005017">
    <property type="component" value="Unassembled WGS sequence"/>
</dbReference>
<comment type="caution">
    <text evidence="3">The sequence shown here is derived from an EMBL/GenBank/DDBJ whole genome shotgun (WGS) entry which is preliminary data.</text>
</comment>
<name>D2MMQ0_9FIRM</name>
<dbReference type="GO" id="GO:0000166">
    <property type="term" value="F:nucleotide binding"/>
    <property type="evidence" value="ECO:0007669"/>
    <property type="project" value="InterPro"/>
</dbReference>
<protein>
    <submittedName>
        <fullName evidence="3">Oxidoreductase, NAD-binding domain protein</fullName>
    </submittedName>
</protein>
<evidence type="ECO:0000259" key="2">
    <source>
        <dbReference type="Pfam" id="PF22725"/>
    </source>
</evidence>
<organism evidence="3 4">
    <name type="scientific">Bulleidia extructa W1219</name>
    <dbReference type="NCBI Taxonomy" id="679192"/>
    <lineage>
        <taxon>Bacteria</taxon>
        <taxon>Bacillati</taxon>
        <taxon>Bacillota</taxon>
        <taxon>Erysipelotrichia</taxon>
        <taxon>Erysipelotrichales</taxon>
        <taxon>Erysipelotrichaceae</taxon>
        <taxon>Bulleidia</taxon>
    </lineage>
</organism>
<dbReference type="PANTHER" id="PTHR43054:SF1">
    <property type="entry name" value="SCYLLO-INOSITOL 2-DEHYDROGENASE (NADP(+)) IOLU"/>
    <property type="match status" value="1"/>
</dbReference>
<dbReference type="InterPro" id="IPR000683">
    <property type="entry name" value="Gfo/Idh/MocA-like_OxRdtase_N"/>
</dbReference>
<proteinExistence type="predicted"/>
<evidence type="ECO:0000313" key="4">
    <source>
        <dbReference type="Proteomes" id="UP000005017"/>
    </source>
</evidence>
<accession>D2MMQ0</accession>
<dbReference type="RefSeq" id="WP_006626671.1">
    <property type="nucleotide sequence ID" value="NZ_ADFR01000002.1"/>
</dbReference>
<evidence type="ECO:0000313" key="3">
    <source>
        <dbReference type="EMBL" id="EFC06326.1"/>
    </source>
</evidence>
<dbReference type="Gene3D" id="3.30.360.10">
    <property type="entry name" value="Dihydrodipicolinate Reductase, domain 2"/>
    <property type="match status" value="1"/>
</dbReference>
<dbReference type="PANTHER" id="PTHR43054">
    <property type="match status" value="1"/>
</dbReference>
<feature type="domain" description="GFO/IDH/MocA-like oxidoreductase" evidence="2">
    <location>
        <begin position="134"/>
        <end position="244"/>
    </location>
</feature>
<dbReference type="SUPFAM" id="SSF55347">
    <property type="entry name" value="Glyceraldehyde-3-phosphate dehydrogenase-like, C-terminal domain"/>
    <property type="match status" value="1"/>
</dbReference>
<dbReference type="eggNOG" id="COG0673">
    <property type="taxonomic scope" value="Bacteria"/>
</dbReference>
<gene>
    <name evidence="3" type="ORF">HMPREF9013_1033</name>
</gene>
<dbReference type="AlphaFoldDB" id="D2MMQ0"/>
<dbReference type="Gene3D" id="3.40.50.720">
    <property type="entry name" value="NAD(P)-binding Rossmann-like Domain"/>
    <property type="match status" value="1"/>
</dbReference>
<keyword evidence="4" id="KW-1185">Reference proteome</keyword>
<reference evidence="4" key="1">
    <citation type="submission" date="2009-12" db="EMBL/GenBank/DDBJ databases">
        <title>Sequence of Clostridiales genomosp. BVAB3 str. UPII9-5.</title>
        <authorList>
            <person name="Madupu R."/>
            <person name="Durkin A.S."/>
            <person name="Torralba M."/>
            <person name="Methe B."/>
            <person name="Sutton G.G."/>
            <person name="Strausberg R.L."/>
            <person name="Nelson K.E."/>
        </authorList>
    </citation>
    <scope>NUCLEOTIDE SEQUENCE [LARGE SCALE GENOMIC DNA]</scope>
    <source>
        <strain evidence="4">W1219</strain>
    </source>
</reference>
<dbReference type="SUPFAM" id="SSF51735">
    <property type="entry name" value="NAD(P)-binding Rossmann-fold domains"/>
    <property type="match status" value="1"/>
</dbReference>
<sequence length="315" mass="36315">MKLGIVGSGKIVDMVLKAGIQEVVEIPFLYCRNVEKGKLIQEKYGIEVCHEYEEFLENKVVDTVYIGLPNSLHYDFAKKALLANKNVILEKPFTSTLEQAKELVELAQEKKLFLFEAILTRYSSYLEDLKKEVKEIGNIQAVHLDYQQRSSRYDAYLKHEVLPAFDPKMDGGALMDVNIYNLHFAIQLWGKPEAYHYEKETGWNGVDVRGTVYLKYPGFVVECVGSKMNDAPLHQKIVGQFGTIYIPCRPGDLHGIHVYTNGVKRVLDVEAENIFQNEFSKMKEVMDQKNFKQANDWLKDSLNVMEIVWKLRYES</sequence>
<dbReference type="STRING" id="679192.HMPREF9013_1033"/>
<dbReference type="Pfam" id="PF01408">
    <property type="entry name" value="GFO_IDH_MocA"/>
    <property type="match status" value="1"/>
</dbReference>
<dbReference type="Pfam" id="PF22725">
    <property type="entry name" value="GFO_IDH_MocA_C3"/>
    <property type="match status" value="1"/>
</dbReference>
<dbReference type="InterPro" id="IPR036291">
    <property type="entry name" value="NAD(P)-bd_dom_sf"/>
</dbReference>
<dbReference type="EMBL" id="ADFR01000002">
    <property type="protein sequence ID" value="EFC06326.1"/>
    <property type="molecule type" value="Genomic_DNA"/>
</dbReference>
<evidence type="ECO:0000259" key="1">
    <source>
        <dbReference type="Pfam" id="PF01408"/>
    </source>
</evidence>